<dbReference type="RefSeq" id="WP_230843237.1">
    <property type="nucleotide sequence ID" value="NZ_CP063845.1"/>
</dbReference>
<evidence type="ECO:0008006" key="3">
    <source>
        <dbReference type="Google" id="ProtNLM"/>
    </source>
</evidence>
<protein>
    <recommendedName>
        <fullName evidence="3">Lipoprotein</fullName>
    </recommendedName>
</protein>
<gene>
    <name evidence="1" type="ORF">ISF26_07215</name>
</gene>
<name>A0ABY3PQL1_9CYAN</name>
<organism evidence="1 2">
    <name type="scientific">Gloeobacter morelensis MG652769</name>
    <dbReference type="NCBI Taxonomy" id="2781736"/>
    <lineage>
        <taxon>Bacteria</taxon>
        <taxon>Bacillati</taxon>
        <taxon>Cyanobacteriota</taxon>
        <taxon>Cyanophyceae</taxon>
        <taxon>Gloeobacterales</taxon>
        <taxon>Gloeobacteraceae</taxon>
        <taxon>Gloeobacter</taxon>
        <taxon>Gloeobacter morelensis</taxon>
    </lineage>
</organism>
<evidence type="ECO:0000313" key="1">
    <source>
        <dbReference type="EMBL" id="UFP95996.1"/>
    </source>
</evidence>
<proteinExistence type="predicted"/>
<keyword evidence="2" id="KW-1185">Reference proteome</keyword>
<evidence type="ECO:0000313" key="2">
    <source>
        <dbReference type="Proteomes" id="UP001054846"/>
    </source>
</evidence>
<reference evidence="1 2" key="1">
    <citation type="journal article" date="2021" name="Genome Biol. Evol.">
        <title>Complete Genome Sequencing of a Novel Gloeobacter Species from a Waterfall Cave in Mexico.</title>
        <authorList>
            <person name="Saw J.H."/>
            <person name="Cardona T."/>
            <person name="Montejano G."/>
        </authorList>
    </citation>
    <scope>NUCLEOTIDE SEQUENCE [LARGE SCALE GENOMIC DNA]</scope>
    <source>
        <strain evidence="1">MG652769</strain>
    </source>
</reference>
<accession>A0ABY3PQL1</accession>
<dbReference type="Proteomes" id="UP001054846">
    <property type="component" value="Chromosome"/>
</dbReference>
<dbReference type="EMBL" id="CP063845">
    <property type="protein sequence ID" value="UFP95996.1"/>
    <property type="molecule type" value="Genomic_DNA"/>
</dbReference>
<dbReference type="PROSITE" id="PS51257">
    <property type="entry name" value="PROKAR_LIPOPROTEIN"/>
    <property type="match status" value="1"/>
</dbReference>
<sequence length="142" mass="16146">MRVGYLVAPLVLALVVGCSDGGVQVRTPLQGQITVTSERDAQKASRALLNKIDESVAAIENTNLKLKRAVGPTKQAERGALLEQKKTLDEEVRKELQEFLAYYLRVQQAGWNLQPFDDARYFYYSYRYPDLLPKQGVSRERR</sequence>